<sequence length="134" mass="15239">MSTAPIFARDRSAIFSITSFRSCTRITWWCQGHQNCIPTTTDPDPGESGRKNPWLARPRHEISGLWEATIVLRTGTLRPRPSERSWVQPKRPARSMIPGSKATQKSSSARPGKGTTWRMGARRSRRKNPVDLRR</sequence>
<dbReference type="AlphaFoldDB" id="A0A8H8DHC9"/>
<gene>
    <name evidence="2" type="ORF">BJ554DRAFT_1593</name>
</gene>
<evidence type="ECO:0000313" key="3">
    <source>
        <dbReference type="Proteomes" id="UP000673691"/>
    </source>
</evidence>
<evidence type="ECO:0000256" key="1">
    <source>
        <dbReference type="SAM" id="MobiDB-lite"/>
    </source>
</evidence>
<evidence type="ECO:0000313" key="2">
    <source>
        <dbReference type="EMBL" id="KAG5458226.1"/>
    </source>
</evidence>
<keyword evidence="3" id="KW-1185">Reference proteome</keyword>
<reference evidence="2 3" key="1">
    <citation type="journal article" name="Sci. Rep.">
        <title>Genome-scale phylogenetic analyses confirm Olpidium as the closest living zoosporic fungus to the non-flagellated, terrestrial fungi.</title>
        <authorList>
            <person name="Chang Y."/>
            <person name="Rochon D."/>
            <person name="Sekimoto S."/>
            <person name="Wang Y."/>
            <person name="Chovatia M."/>
            <person name="Sandor L."/>
            <person name="Salamov A."/>
            <person name="Grigoriev I.V."/>
            <person name="Stajich J.E."/>
            <person name="Spatafora J.W."/>
        </authorList>
    </citation>
    <scope>NUCLEOTIDE SEQUENCE [LARGE SCALE GENOMIC DNA]</scope>
    <source>
        <strain evidence="2">S191</strain>
    </source>
</reference>
<dbReference type="Proteomes" id="UP000673691">
    <property type="component" value="Unassembled WGS sequence"/>
</dbReference>
<name>A0A8H8DHC9_9FUNG</name>
<comment type="caution">
    <text evidence="2">The sequence shown here is derived from an EMBL/GenBank/DDBJ whole genome shotgun (WGS) entry which is preliminary data.</text>
</comment>
<dbReference type="EMBL" id="JAEFCI010008806">
    <property type="protein sequence ID" value="KAG5458226.1"/>
    <property type="molecule type" value="Genomic_DNA"/>
</dbReference>
<feature type="region of interest" description="Disordered" evidence="1">
    <location>
        <begin position="77"/>
        <end position="134"/>
    </location>
</feature>
<protein>
    <submittedName>
        <fullName evidence="2">Uncharacterized protein</fullName>
    </submittedName>
</protein>
<accession>A0A8H8DHC9</accession>
<proteinExistence type="predicted"/>
<feature type="region of interest" description="Disordered" evidence="1">
    <location>
        <begin position="36"/>
        <end position="55"/>
    </location>
</feature>
<organism evidence="2 3">
    <name type="scientific">Olpidium bornovanus</name>
    <dbReference type="NCBI Taxonomy" id="278681"/>
    <lineage>
        <taxon>Eukaryota</taxon>
        <taxon>Fungi</taxon>
        <taxon>Fungi incertae sedis</taxon>
        <taxon>Olpidiomycota</taxon>
        <taxon>Olpidiomycotina</taxon>
        <taxon>Olpidiomycetes</taxon>
        <taxon>Olpidiales</taxon>
        <taxon>Olpidiaceae</taxon>
        <taxon>Olpidium</taxon>
    </lineage>
</organism>